<dbReference type="Proteomes" id="UP000831113">
    <property type="component" value="Chromosome"/>
</dbReference>
<dbReference type="EMBL" id="CP094669">
    <property type="protein sequence ID" value="UOG75010.1"/>
    <property type="molecule type" value="Genomic_DNA"/>
</dbReference>
<gene>
    <name evidence="3" type="ORF">MTX78_00055</name>
</gene>
<evidence type="ECO:0000256" key="2">
    <source>
        <dbReference type="SAM" id="Phobius"/>
    </source>
</evidence>
<keyword evidence="2" id="KW-0472">Membrane</keyword>
<name>A0ABY4CXM2_9BACT</name>
<feature type="transmembrane region" description="Helical" evidence="2">
    <location>
        <begin position="12"/>
        <end position="33"/>
    </location>
</feature>
<proteinExistence type="predicted"/>
<feature type="region of interest" description="Disordered" evidence="1">
    <location>
        <begin position="72"/>
        <end position="94"/>
    </location>
</feature>
<evidence type="ECO:0000313" key="4">
    <source>
        <dbReference type="Proteomes" id="UP000831113"/>
    </source>
</evidence>
<sequence length="94" mass="10848">MNPLKKFWEPGLGRTILFSLAVVSFVIGAYQTVLQNDKNALSDNYLWFMTSFVCVLLYRYLKLTEDEKLEKEKKPLPKLPGASTKPVPRNKRRG</sequence>
<keyword evidence="2" id="KW-0812">Transmembrane</keyword>
<evidence type="ECO:0000256" key="1">
    <source>
        <dbReference type="SAM" id="MobiDB-lite"/>
    </source>
</evidence>
<organism evidence="3 4">
    <name type="scientific">Hymenobacter tibetensis</name>
    <dbReference type="NCBI Taxonomy" id="497967"/>
    <lineage>
        <taxon>Bacteria</taxon>
        <taxon>Pseudomonadati</taxon>
        <taxon>Bacteroidota</taxon>
        <taxon>Cytophagia</taxon>
        <taxon>Cytophagales</taxon>
        <taxon>Hymenobacteraceae</taxon>
        <taxon>Hymenobacter</taxon>
    </lineage>
</organism>
<evidence type="ECO:0000313" key="3">
    <source>
        <dbReference type="EMBL" id="UOG75010.1"/>
    </source>
</evidence>
<dbReference type="RefSeq" id="WP_243798776.1">
    <property type="nucleotide sequence ID" value="NZ_CP094669.1"/>
</dbReference>
<accession>A0ABY4CXM2</accession>
<reference evidence="3 4" key="1">
    <citation type="submission" date="2022-03" db="EMBL/GenBank/DDBJ databases">
        <title>Hymenobactersp. isolated from the air.</title>
        <authorList>
            <person name="Won M."/>
            <person name="Kwon S.-W."/>
        </authorList>
    </citation>
    <scope>NUCLEOTIDE SEQUENCE [LARGE SCALE GENOMIC DNA]</scope>
    <source>
        <strain evidence="3 4">KACC 21982</strain>
    </source>
</reference>
<feature type="transmembrane region" description="Helical" evidence="2">
    <location>
        <begin position="45"/>
        <end position="61"/>
    </location>
</feature>
<keyword evidence="2" id="KW-1133">Transmembrane helix</keyword>
<protein>
    <submittedName>
        <fullName evidence="3">Uncharacterized protein</fullName>
    </submittedName>
</protein>
<keyword evidence="4" id="KW-1185">Reference proteome</keyword>